<protein>
    <submittedName>
        <fullName evidence="2">Putative membrane protein</fullName>
    </submittedName>
</protein>
<keyword evidence="3" id="KW-1185">Reference proteome</keyword>
<organism evidence="2 3">
    <name type="scientific">Salmonella enterica subsp. arizonae</name>
    <dbReference type="NCBI Taxonomy" id="59203"/>
    <lineage>
        <taxon>Bacteria</taxon>
        <taxon>Pseudomonadati</taxon>
        <taxon>Pseudomonadota</taxon>
        <taxon>Gammaproteobacteria</taxon>
        <taxon>Enterobacterales</taxon>
        <taxon>Enterobacteriaceae</taxon>
        <taxon>Salmonella</taxon>
    </lineage>
</organism>
<feature type="transmembrane region" description="Helical" evidence="1">
    <location>
        <begin position="130"/>
        <end position="152"/>
    </location>
</feature>
<reference evidence="2 3" key="1">
    <citation type="submission" date="2018-06" db="EMBL/GenBank/DDBJ databases">
        <authorList>
            <consortium name="Pathogen Informatics"/>
            <person name="Doyle S."/>
        </authorList>
    </citation>
    <scope>NUCLEOTIDE SEQUENCE [LARGE SCALE GENOMIC DNA]</scope>
    <source>
        <strain evidence="2 3">NCTC7307</strain>
    </source>
</reference>
<keyword evidence="1" id="KW-1133">Transmembrane helix</keyword>
<sequence>MILNVYNGNNRMEQCKNNIILEHIKSYSKHIDDFRFKANSQGIWLFISTLGCWSINIPLIQVIAAILLFCIFIFNSKQDMTDKRAFHKIEKDIEKDIDSNLTGDTRKARLYDLGLVEEYRKSIIPVLKTSPIFIVCYIFYSISFLVFFSNLFPRMKLIFNF</sequence>
<feature type="transmembrane region" description="Helical" evidence="1">
    <location>
        <begin position="43"/>
        <end position="74"/>
    </location>
</feature>
<proteinExistence type="predicted"/>
<evidence type="ECO:0000313" key="2">
    <source>
        <dbReference type="EMBL" id="SQI27712.1"/>
    </source>
</evidence>
<name>A0A2X4U0A4_SALER</name>
<dbReference type="Proteomes" id="UP000248731">
    <property type="component" value="Chromosome 1"/>
</dbReference>
<evidence type="ECO:0000256" key="1">
    <source>
        <dbReference type="SAM" id="Phobius"/>
    </source>
</evidence>
<keyword evidence="1" id="KW-0812">Transmembrane</keyword>
<dbReference type="EMBL" id="LS483466">
    <property type="protein sequence ID" value="SQI27712.1"/>
    <property type="molecule type" value="Genomic_DNA"/>
</dbReference>
<keyword evidence="1" id="KW-0472">Membrane</keyword>
<dbReference type="AlphaFoldDB" id="A0A2X4U0A4"/>
<evidence type="ECO:0000313" key="3">
    <source>
        <dbReference type="Proteomes" id="UP000248731"/>
    </source>
</evidence>
<accession>A0A2X4U0A4</accession>
<gene>
    <name evidence="2" type="primary">STY4669</name>
    <name evidence="2" type="ORF">NCTC7307_05120</name>
</gene>